<evidence type="ECO:0000256" key="9">
    <source>
        <dbReference type="ARBA" id="ARBA00047883"/>
    </source>
</evidence>
<feature type="binding site" evidence="10">
    <location>
        <position position="171"/>
    </location>
    <ligand>
        <name>2-[(2R,5Z)-2-carboxy-4-methylthiazol-5(2H)-ylidene]ethyl phosphate</name>
        <dbReference type="ChEBI" id="CHEBI:62899"/>
    </ligand>
</feature>
<dbReference type="AlphaFoldDB" id="A0A9X5ASQ9"/>
<dbReference type="InterPro" id="IPR013785">
    <property type="entry name" value="Aldolase_TIM"/>
</dbReference>
<evidence type="ECO:0000256" key="7">
    <source>
        <dbReference type="ARBA" id="ARBA00047334"/>
    </source>
</evidence>
<evidence type="ECO:0000256" key="3">
    <source>
        <dbReference type="ARBA" id="ARBA00022679"/>
    </source>
</evidence>
<keyword evidence="6 10" id="KW-0784">Thiamine biosynthesis</keyword>
<dbReference type="GO" id="GO:0009228">
    <property type="term" value="P:thiamine biosynthetic process"/>
    <property type="evidence" value="ECO:0007669"/>
    <property type="project" value="UniProtKB-KW"/>
</dbReference>
<comment type="similarity">
    <text evidence="10">Belongs to the thiamine-phosphate synthase family.</text>
</comment>
<gene>
    <name evidence="10" type="primary">thiE</name>
    <name evidence="12" type="ORF">GJ689_08725</name>
</gene>
<dbReference type="EC" id="2.5.1.3" evidence="10"/>
<keyword evidence="3 10" id="KW-0808">Transferase</keyword>
<dbReference type="GO" id="GO:0005737">
    <property type="term" value="C:cytoplasm"/>
    <property type="evidence" value="ECO:0007669"/>
    <property type="project" value="TreeGrafter"/>
</dbReference>
<keyword evidence="5" id="KW-0460">Magnesium</keyword>
<evidence type="ECO:0000256" key="1">
    <source>
        <dbReference type="ARBA" id="ARBA00001946"/>
    </source>
</evidence>
<comment type="catalytic activity">
    <reaction evidence="7 10">
        <text>4-methyl-5-(2-phosphooxyethyl)-thiazole + 4-amino-2-methyl-5-(diphosphooxymethyl)pyrimidine + H(+) = thiamine phosphate + diphosphate</text>
        <dbReference type="Rhea" id="RHEA:22328"/>
        <dbReference type="ChEBI" id="CHEBI:15378"/>
        <dbReference type="ChEBI" id="CHEBI:33019"/>
        <dbReference type="ChEBI" id="CHEBI:37575"/>
        <dbReference type="ChEBI" id="CHEBI:57841"/>
        <dbReference type="ChEBI" id="CHEBI:58296"/>
        <dbReference type="EC" id="2.5.1.3"/>
    </reaction>
</comment>
<dbReference type="SUPFAM" id="SSF51391">
    <property type="entry name" value="Thiamin phosphate synthase"/>
    <property type="match status" value="1"/>
</dbReference>
<dbReference type="InterPro" id="IPR022998">
    <property type="entry name" value="ThiamineP_synth_TenI"/>
</dbReference>
<comment type="catalytic activity">
    <reaction evidence="8 10">
        <text>2-(2-carboxy-4-methylthiazol-5-yl)ethyl phosphate + 4-amino-2-methyl-5-(diphosphooxymethyl)pyrimidine + 2 H(+) = thiamine phosphate + CO2 + diphosphate</text>
        <dbReference type="Rhea" id="RHEA:47848"/>
        <dbReference type="ChEBI" id="CHEBI:15378"/>
        <dbReference type="ChEBI" id="CHEBI:16526"/>
        <dbReference type="ChEBI" id="CHEBI:33019"/>
        <dbReference type="ChEBI" id="CHEBI:37575"/>
        <dbReference type="ChEBI" id="CHEBI:57841"/>
        <dbReference type="ChEBI" id="CHEBI:62890"/>
        <dbReference type="EC" id="2.5.1.3"/>
    </reaction>
</comment>
<evidence type="ECO:0000256" key="4">
    <source>
        <dbReference type="ARBA" id="ARBA00022723"/>
    </source>
</evidence>
<dbReference type="GO" id="GO:0000287">
    <property type="term" value="F:magnesium ion binding"/>
    <property type="evidence" value="ECO:0007669"/>
    <property type="project" value="UniProtKB-UniRule"/>
</dbReference>
<dbReference type="PANTHER" id="PTHR20857">
    <property type="entry name" value="THIAMINE-PHOSPHATE PYROPHOSPHORYLASE"/>
    <property type="match status" value="1"/>
</dbReference>
<evidence type="ECO:0000256" key="2">
    <source>
        <dbReference type="ARBA" id="ARBA00005165"/>
    </source>
</evidence>
<feature type="binding site" evidence="10">
    <location>
        <position position="114"/>
    </location>
    <ligand>
        <name>4-amino-2-methyl-5-(diphosphooxymethyl)pyrimidine</name>
        <dbReference type="ChEBI" id="CHEBI:57841"/>
    </ligand>
</feature>
<comment type="catalytic activity">
    <reaction evidence="9 10">
        <text>2-[(2R,5Z)-2-carboxy-4-methylthiazol-5(2H)-ylidene]ethyl phosphate + 4-amino-2-methyl-5-(diphosphooxymethyl)pyrimidine + 2 H(+) = thiamine phosphate + CO2 + diphosphate</text>
        <dbReference type="Rhea" id="RHEA:47844"/>
        <dbReference type="ChEBI" id="CHEBI:15378"/>
        <dbReference type="ChEBI" id="CHEBI:16526"/>
        <dbReference type="ChEBI" id="CHEBI:33019"/>
        <dbReference type="ChEBI" id="CHEBI:37575"/>
        <dbReference type="ChEBI" id="CHEBI:57841"/>
        <dbReference type="ChEBI" id="CHEBI:62899"/>
        <dbReference type="EC" id="2.5.1.3"/>
    </reaction>
</comment>
<feature type="binding site" evidence="10">
    <location>
        <position position="143"/>
    </location>
    <ligand>
        <name>4-amino-2-methyl-5-(diphosphooxymethyl)pyrimidine</name>
        <dbReference type="ChEBI" id="CHEBI:57841"/>
    </ligand>
</feature>
<comment type="pathway">
    <text evidence="2 10">Cofactor biosynthesis; thiamine diphosphate biosynthesis; thiamine phosphate from 4-amino-2-methyl-5-diphosphomethylpyrimidine and 4-methyl-5-(2-phosphoethyl)-thiazole: step 1/1.</text>
</comment>
<reference evidence="12 13" key="1">
    <citation type="submission" date="2019-11" db="EMBL/GenBank/DDBJ databases">
        <title>Whole-genome sequence of Rhodoplanes serenus DSM 18633, type strain.</title>
        <authorList>
            <person name="Kyndt J.A."/>
            <person name="Meyer T.E."/>
        </authorList>
    </citation>
    <scope>NUCLEOTIDE SEQUENCE [LARGE SCALE GENOMIC DNA]</scope>
    <source>
        <strain evidence="12 13">DSM 18633</strain>
    </source>
</reference>
<dbReference type="EMBL" id="WNKV01000005">
    <property type="protein sequence ID" value="MTW16293.1"/>
    <property type="molecule type" value="Genomic_DNA"/>
</dbReference>
<evidence type="ECO:0000259" key="11">
    <source>
        <dbReference type="Pfam" id="PF02581"/>
    </source>
</evidence>
<feature type="binding site" evidence="10">
    <location>
        <begin position="140"/>
        <end position="142"/>
    </location>
    <ligand>
        <name>2-[(2R,5Z)-2-carboxy-4-methylthiazol-5(2H)-ylidene]ethyl phosphate</name>
        <dbReference type="ChEBI" id="CHEBI:62899"/>
    </ligand>
</feature>
<evidence type="ECO:0000313" key="13">
    <source>
        <dbReference type="Proteomes" id="UP000438991"/>
    </source>
</evidence>
<comment type="cofactor">
    <cofactor evidence="1">
        <name>Mg(2+)</name>
        <dbReference type="ChEBI" id="CHEBI:18420"/>
    </cofactor>
</comment>
<keyword evidence="4" id="KW-0479">Metal-binding</keyword>
<dbReference type="GO" id="GO:0009229">
    <property type="term" value="P:thiamine diphosphate biosynthetic process"/>
    <property type="evidence" value="ECO:0007669"/>
    <property type="project" value="UniProtKB-UniRule"/>
</dbReference>
<protein>
    <recommendedName>
        <fullName evidence="10">Thiamine-phosphate synthase</fullName>
        <shortName evidence="10">TP synthase</shortName>
        <shortName evidence="10">TPS</shortName>
        <ecNumber evidence="10">2.5.1.3</ecNumber>
    </recommendedName>
    <alternativeName>
        <fullName evidence="10">Thiamine-phosphate pyrophosphorylase</fullName>
        <shortName evidence="10">TMP pyrophosphorylase</shortName>
        <shortName evidence="10">TMP-PPase</shortName>
    </alternativeName>
</protein>
<evidence type="ECO:0000256" key="5">
    <source>
        <dbReference type="ARBA" id="ARBA00022842"/>
    </source>
</evidence>
<dbReference type="RefSeq" id="WP_155479296.1">
    <property type="nucleotide sequence ID" value="NZ_WNKV01000005.1"/>
</dbReference>
<accession>A0A9X5ASQ9</accession>
<dbReference type="GO" id="GO:0004789">
    <property type="term" value="F:thiamine-phosphate diphosphorylase activity"/>
    <property type="evidence" value="ECO:0007669"/>
    <property type="project" value="UniProtKB-UniRule"/>
</dbReference>
<dbReference type="InterPro" id="IPR034291">
    <property type="entry name" value="TMP_synthase"/>
</dbReference>
<comment type="caution">
    <text evidence="10">Lacks conserved residue(s) required for the propagation of feature annotation.</text>
</comment>
<dbReference type="Proteomes" id="UP000438991">
    <property type="component" value="Unassembled WGS sequence"/>
</dbReference>
<evidence type="ECO:0000256" key="10">
    <source>
        <dbReference type="HAMAP-Rule" id="MF_00097"/>
    </source>
</evidence>
<evidence type="ECO:0000313" key="12">
    <source>
        <dbReference type="EMBL" id="MTW16293.1"/>
    </source>
</evidence>
<dbReference type="InterPro" id="IPR036206">
    <property type="entry name" value="ThiamineP_synth_sf"/>
</dbReference>
<sequence length="216" mass="21433">MTGRGGARRLPRPPLLLVTDRRQAAQPLDAVVDAALAAGARWISIREKDLSKSGQLSVAKRLLPVARAQGAVLLLHGDAEIAAAAGLDGVHLGAGGDPVAARRRLGEGALIGQSIHAPAEAMRLDPAVVDYAIAGPAYPTASKPGYGPALGPAGIAAMVESAPVPVLAIGGVTAGRVPELMAAGAAGVAVMGEVMRAADPAAVVGGLLTALAVARQ</sequence>
<evidence type="ECO:0000256" key="6">
    <source>
        <dbReference type="ARBA" id="ARBA00022977"/>
    </source>
</evidence>
<comment type="caution">
    <text evidence="12">The sequence shown here is derived from an EMBL/GenBank/DDBJ whole genome shotgun (WGS) entry which is preliminary data.</text>
</comment>
<dbReference type="CDD" id="cd00564">
    <property type="entry name" value="TMP_TenI"/>
    <property type="match status" value="1"/>
</dbReference>
<comment type="function">
    <text evidence="10">Condenses 4-methyl-5-(beta-hydroxyethyl)thiazole monophosphate (THZ-P) and 2-methyl-4-amino-5-hydroxymethyl pyrimidine pyrophosphate (HMP-PP) to form thiamine monophosphate (TMP).</text>
</comment>
<evidence type="ECO:0000256" key="8">
    <source>
        <dbReference type="ARBA" id="ARBA00047851"/>
    </source>
</evidence>
<proteinExistence type="inferred from homology"/>
<name>A0A9X5ASQ9_9BRAD</name>
<feature type="domain" description="Thiamine phosphate synthase/TenI" evidence="11">
    <location>
        <begin position="15"/>
        <end position="193"/>
    </location>
</feature>
<organism evidence="12 13">
    <name type="scientific">Rhodoplanes serenus</name>
    <dbReference type="NCBI Taxonomy" id="200615"/>
    <lineage>
        <taxon>Bacteria</taxon>
        <taxon>Pseudomonadati</taxon>
        <taxon>Pseudomonadota</taxon>
        <taxon>Alphaproteobacteria</taxon>
        <taxon>Hyphomicrobiales</taxon>
        <taxon>Nitrobacteraceae</taxon>
        <taxon>Rhodoplanes</taxon>
    </lineage>
</organism>
<dbReference type="Gene3D" id="3.20.20.70">
    <property type="entry name" value="Aldolase class I"/>
    <property type="match status" value="1"/>
</dbReference>
<dbReference type="HAMAP" id="MF_00097">
    <property type="entry name" value="TMP_synthase"/>
    <property type="match status" value="1"/>
</dbReference>
<dbReference type="Pfam" id="PF02581">
    <property type="entry name" value="TMP-TENI"/>
    <property type="match status" value="1"/>
</dbReference>
<dbReference type="PANTHER" id="PTHR20857:SF15">
    <property type="entry name" value="THIAMINE-PHOSPHATE SYNTHASE"/>
    <property type="match status" value="1"/>
</dbReference>